<dbReference type="InterPro" id="IPR036390">
    <property type="entry name" value="WH_DNA-bd_sf"/>
</dbReference>
<dbReference type="CDD" id="cd07377">
    <property type="entry name" value="WHTH_GntR"/>
    <property type="match status" value="1"/>
</dbReference>
<protein>
    <submittedName>
        <fullName evidence="5">GntR family transcriptional regulator</fullName>
    </submittedName>
</protein>
<keyword evidence="6" id="KW-1185">Reference proteome</keyword>
<sequence>MTKRRKIENLAYSFIKQQIINQIWLEGMQIKELVVAEELGISRTPIRKALERLEKENLVYFKPNKGVYVNKRPLGLKEQKDRIYFLEVLLQHVLYSLEQGETKVSEKPIEDYLKAMQASHSDTNDTFEKSEIEFWKTVLTYHENDYMNQTIIQTLNSLYESSVSATVLLDKSRPIKLTHYANLVDYIGKGNYTYARREVRILLNQLLINLIQGVD</sequence>
<dbReference type="PANTHER" id="PTHR43537">
    <property type="entry name" value="TRANSCRIPTIONAL REGULATOR, GNTR FAMILY"/>
    <property type="match status" value="1"/>
</dbReference>
<dbReference type="Pfam" id="PF00392">
    <property type="entry name" value="GntR"/>
    <property type="match status" value="1"/>
</dbReference>
<evidence type="ECO:0000313" key="5">
    <source>
        <dbReference type="EMBL" id="GAA0364630.1"/>
    </source>
</evidence>
<evidence type="ECO:0000313" key="6">
    <source>
        <dbReference type="Proteomes" id="UP001501166"/>
    </source>
</evidence>
<evidence type="ECO:0000256" key="1">
    <source>
        <dbReference type="ARBA" id="ARBA00023015"/>
    </source>
</evidence>
<organism evidence="5 6">
    <name type="scientific">Alkalibacterium iburiense</name>
    <dbReference type="NCBI Taxonomy" id="290589"/>
    <lineage>
        <taxon>Bacteria</taxon>
        <taxon>Bacillati</taxon>
        <taxon>Bacillota</taxon>
        <taxon>Bacilli</taxon>
        <taxon>Lactobacillales</taxon>
        <taxon>Carnobacteriaceae</taxon>
        <taxon>Alkalibacterium</taxon>
    </lineage>
</organism>
<dbReference type="RefSeq" id="WP_343755508.1">
    <property type="nucleotide sequence ID" value="NZ_BAAACW010000103.1"/>
</dbReference>
<dbReference type="EMBL" id="BAAACW010000103">
    <property type="protein sequence ID" value="GAA0364630.1"/>
    <property type="molecule type" value="Genomic_DNA"/>
</dbReference>
<comment type="caution">
    <text evidence="5">The sequence shown here is derived from an EMBL/GenBank/DDBJ whole genome shotgun (WGS) entry which is preliminary data.</text>
</comment>
<evidence type="ECO:0000256" key="2">
    <source>
        <dbReference type="ARBA" id="ARBA00023125"/>
    </source>
</evidence>
<reference evidence="5 6" key="1">
    <citation type="journal article" date="2019" name="Int. J. Syst. Evol. Microbiol.">
        <title>The Global Catalogue of Microorganisms (GCM) 10K type strain sequencing project: providing services to taxonomists for standard genome sequencing and annotation.</title>
        <authorList>
            <consortium name="The Broad Institute Genomics Platform"/>
            <consortium name="The Broad Institute Genome Sequencing Center for Infectious Disease"/>
            <person name="Wu L."/>
            <person name="Ma J."/>
        </authorList>
    </citation>
    <scope>NUCLEOTIDE SEQUENCE [LARGE SCALE GENOMIC DNA]</scope>
    <source>
        <strain evidence="5 6">JCM 12662</strain>
    </source>
</reference>
<keyword evidence="3" id="KW-0804">Transcription</keyword>
<name>A0ABN0XHU4_9LACT</name>
<evidence type="ECO:0000259" key="4">
    <source>
        <dbReference type="PROSITE" id="PS50949"/>
    </source>
</evidence>
<proteinExistence type="predicted"/>
<feature type="domain" description="HTH gntR-type" evidence="4">
    <location>
        <begin position="5"/>
        <end position="72"/>
    </location>
</feature>
<dbReference type="Proteomes" id="UP001501166">
    <property type="component" value="Unassembled WGS sequence"/>
</dbReference>
<dbReference type="SUPFAM" id="SSF46785">
    <property type="entry name" value="Winged helix' DNA-binding domain"/>
    <property type="match status" value="1"/>
</dbReference>
<dbReference type="PROSITE" id="PS50949">
    <property type="entry name" value="HTH_GNTR"/>
    <property type="match status" value="1"/>
</dbReference>
<dbReference type="SMART" id="SM00345">
    <property type="entry name" value="HTH_GNTR"/>
    <property type="match status" value="1"/>
</dbReference>
<accession>A0ABN0XHU4</accession>
<dbReference type="InterPro" id="IPR000524">
    <property type="entry name" value="Tscrpt_reg_HTH_GntR"/>
</dbReference>
<dbReference type="InterPro" id="IPR036388">
    <property type="entry name" value="WH-like_DNA-bd_sf"/>
</dbReference>
<keyword evidence="2" id="KW-0238">DNA-binding</keyword>
<gene>
    <name evidence="5" type="ORF">GCM10008932_16160</name>
</gene>
<dbReference type="Gene3D" id="1.10.10.10">
    <property type="entry name" value="Winged helix-like DNA-binding domain superfamily/Winged helix DNA-binding domain"/>
    <property type="match status" value="1"/>
</dbReference>
<keyword evidence="1" id="KW-0805">Transcription regulation</keyword>
<dbReference type="PANTHER" id="PTHR43537:SF5">
    <property type="entry name" value="UXU OPERON TRANSCRIPTIONAL REGULATOR"/>
    <property type="match status" value="1"/>
</dbReference>
<evidence type="ECO:0000256" key="3">
    <source>
        <dbReference type="ARBA" id="ARBA00023163"/>
    </source>
</evidence>